<dbReference type="GO" id="GO:0016616">
    <property type="term" value="F:oxidoreductase activity, acting on the CH-OH group of donors, NAD or NADP as acceptor"/>
    <property type="evidence" value="ECO:0007669"/>
    <property type="project" value="TreeGrafter"/>
</dbReference>
<dbReference type="PANTHER" id="PTHR22981">
    <property type="entry name" value="3-HYDROXYISOBUTYRATE DEHYDROGENASE-RELATED"/>
    <property type="match status" value="1"/>
</dbReference>
<feature type="domain" description="3-hydroxyisobutyrate dehydrogenase-like NAD-binding" evidence="5">
    <location>
        <begin position="167"/>
        <end position="286"/>
    </location>
</feature>
<sequence>MPKLGFIGIGTMGAPMVRCMAQNGHAPLIYDALPDAARKAGKGSKLQVASSLAEVGEHAEIVILMLPNSKIVETVCLGADGVARSMTQGGIIVDMSSSDPIETRKLGAALKEHGIVLLDAPVSGGLRKAVNGSLAIMLGGDDPAAIDLVTPVLESMGKVFSAGGLAAGHATKALNNYVSAAGLAAACEAVLIGQEFGLDPARLIEIINASTGRNNSTENKIVQFILSENFKGAGFGLGLMAKDVGLAASLSRHVGQHLPGVRAAAETWRAAEASLEKGADHTEIFTFLAANVK</sequence>
<evidence type="ECO:0000259" key="5">
    <source>
        <dbReference type="Pfam" id="PF14833"/>
    </source>
</evidence>
<reference evidence="6 7" key="1">
    <citation type="submission" date="2016-10" db="EMBL/GenBank/DDBJ databases">
        <authorList>
            <person name="de Groot N.N."/>
        </authorList>
    </citation>
    <scope>NUCLEOTIDE SEQUENCE [LARGE SCALE GENOMIC DNA]</scope>
    <source>
        <strain evidence="6 7">DSM 11443</strain>
    </source>
</reference>
<evidence type="ECO:0000313" key="7">
    <source>
        <dbReference type="Proteomes" id="UP000198977"/>
    </source>
</evidence>
<dbReference type="Pfam" id="PF03446">
    <property type="entry name" value="NAD_binding_2"/>
    <property type="match status" value="1"/>
</dbReference>
<dbReference type="GO" id="GO:0050661">
    <property type="term" value="F:NADP binding"/>
    <property type="evidence" value="ECO:0007669"/>
    <property type="project" value="InterPro"/>
</dbReference>
<keyword evidence="2" id="KW-0520">NAD</keyword>
<dbReference type="InterPro" id="IPR013328">
    <property type="entry name" value="6PGD_dom2"/>
</dbReference>
<dbReference type="InterPro" id="IPR015815">
    <property type="entry name" value="HIBADH-related"/>
</dbReference>
<keyword evidence="1" id="KW-0560">Oxidoreductase</keyword>
<dbReference type="Proteomes" id="UP000198977">
    <property type="component" value="Unassembled WGS sequence"/>
</dbReference>
<dbReference type="RefSeq" id="WP_218152915.1">
    <property type="nucleotide sequence ID" value="NZ_FOMW01000004.1"/>
</dbReference>
<dbReference type="PANTHER" id="PTHR22981:SF7">
    <property type="entry name" value="3-HYDROXYISOBUTYRATE DEHYDROGENASE, MITOCHONDRIAL"/>
    <property type="match status" value="1"/>
</dbReference>
<evidence type="ECO:0000256" key="3">
    <source>
        <dbReference type="PIRSR" id="PIRSR000103-1"/>
    </source>
</evidence>
<evidence type="ECO:0000259" key="4">
    <source>
        <dbReference type="Pfam" id="PF03446"/>
    </source>
</evidence>
<dbReference type="InterPro" id="IPR006115">
    <property type="entry name" value="6PGDH_NADP-bd"/>
</dbReference>
<name>A0A1I1WLN1_9RHOB</name>
<evidence type="ECO:0000256" key="2">
    <source>
        <dbReference type="ARBA" id="ARBA00023027"/>
    </source>
</evidence>
<dbReference type="InterPro" id="IPR036291">
    <property type="entry name" value="NAD(P)-bd_dom_sf"/>
</dbReference>
<dbReference type="Gene3D" id="3.40.50.720">
    <property type="entry name" value="NAD(P)-binding Rossmann-like Domain"/>
    <property type="match status" value="1"/>
</dbReference>
<gene>
    <name evidence="6" type="ORF">SAMN04488523_10442</name>
</gene>
<evidence type="ECO:0000313" key="6">
    <source>
        <dbReference type="EMBL" id="SFD96077.1"/>
    </source>
</evidence>
<dbReference type="SUPFAM" id="SSF48179">
    <property type="entry name" value="6-phosphogluconate dehydrogenase C-terminal domain-like"/>
    <property type="match status" value="1"/>
</dbReference>
<feature type="domain" description="6-phosphogluconate dehydrogenase NADP-binding" evidence="4">
    <location>
        <begin position="3"/>
        <end position="160"/>
    </location>
</feature>
<dbReference type="InterPro" id="IPR008927">
    <property type="entry name" value="6-PGluconate_DH-like_C_sf"/>
</dbReference>
<dbReference type="STRING" id="74348.SAMN04488523_10442"/>
<protein>
    <submittedName>
        <fullName evidence="6">3-hydroxyisobutyrate dehydrogenase</fullName>
    </submittedName>
</protein>
<dbReference type="AlphaFoldDB" id="A0A1I1WLN1"/>
<dbReference type="Pfam" id="PF14833">
    <property type="entry name" value="NAD_binding_11"/>
    <property type="match status" value="1"/>
</dbReference>
<organism evidence="6 7">
    <name type="scientific">Sulfitobacter brevis</name>
    <dbReference type="NCBI Taxonomy" id="74348"/>
    <lineage>
        <taxon>Bacteria</taxon>
        <taxon>Pseudomonadati</taxon>
        <taxon>Pseudomonadota</taxon>
        <taxon>Alphaproteobacteria</taxon>
        <taxon>Rhodobacterales</taxon>
        <taxon>Roseobacteraceae</taxon>
        <taxon>Sulfitobacter</taxon>
    </lineage>
</organism>
<dbReference type="Gene3D" id="1.10.1040.10">
    <property type="entry name" value="N-(1-d-carboxylethyl)-l-norvaline Dehydrogenase, domain 2"/>
    <property type="match status" value="1"/>
</dbReference>
<dbReference type="SUPFAM" id="SSF51735">
    <property type="entry name" value="NAD(P)-binding Rossmann-fold domains"/>
    <property type="match status" value="1"/>
</dbReference>
<dbReference type="PIRSF" id="PIRSF000103">
    <property type="entry name" value="HIBADH"/>
    <property type="match status" value="1"/>
</dbReference>
<dbReference type="InterPro" id="IPR029154">
    <property type="entry name" value="HIBADH-like_NADP-bd"/>
</dbReference>
<keyword evidence="7" id="KW-1185">Reference proteome</keyword>
<dbReference type="EMBL" id="FOMW01000004">
    <property type="protein sequence ID" value="SFD96077.1"/>
    <property type="molecule type" value="Genomic_DNA"/>
</dbReference>
<feature type="active site" evidence="3">
    <location>
        <position position="172"/>
    </location>
</feature>
<accession>A0A1I1WLN1</accession>
<proteinExistence type="predicted"/>
<evidence type="ECO:0000256" key="1">
    <source>
        <dbReference type="ARBA" id="ARBA00023002"/>
    </source>
</evidence>
<dbReference type="GO" id="GO:0051287">
    <property type="term" value="F:NAD binding"/>
    <property type="evidence" value="ECO:0007669"/>
    <property type="project" value="InterPro"/>
</dbReference>